<protein>
    <submittedName>
        <fullName evidence="2">Uncharacterized protein</fullName>
    </submittedName>
</protein>
<sequence>MCTAAVKAMQLPPALKVYSRPVMWLTTFTARQSPRQAQAAWLHWTSSATWTVWQTPRSDWRYQRGPGDASLVRELPGTGTKTSRLGAPDATKVAGFGPLRSHREQVRSHALRAEARYMYGPGDASLV</sequence>
<evidence type="ECO:0000313" key="2">
    <source>
        <dbReference type="EMBL" id="RMQ37344.1"/>
    </source>
</evidence>
<dbReference type="Proteomes" id="UP000273140">
    <property type="component" value="Unassembled WGS sequence"/>
</dbReference>
<evidence type="ECO:0000313" key="3">
    <source>
        <dbReference type="Proteomes" id="UP000273140"/>
    </source>
</evidence>
<reference evidence="2 3" key="1">
    <citation type="submission" date="2018-08" db="EMBL/GenBank/DDBJ databases">
        <title>Recombination of ecologically and evolutionarily significant loci maintains genetic cohesion in the Pseudomonas syringae species complex.</title>
        <authorList>
            <person name="Dillon M."/>
            <person name="Thakur S."/>
            <person name="Almeida R.N.D."/>
            <person name="Weir B.S."/>
            <person name="Guttman D.S."/>
        </authorList>
    </citation>
    <scope>NUCLEOTIDE SEQUENCE [LARGE SCALE GENOMIC DNA]</scope>
    <source>
        <strain evidence="2 3">ICMP 19074</strain>
    </source>
</reference>
<evidence type="ECO:0000256" key="1">
    <source>
        <dbReference type="SAM" id="MobiDB-lite"/>
    </source>
</evidence>
<dbReference type="AlphaFoldDB" id="A0A3M4L7R4"/>
<dbReference type="EMBL" id="RBRB01000055">
    <property type="protein sequence ID" value="RMQ37344.1"/>
    <property type="molecule type" value="Genomic_DNA"/>
</dbReference>
<accession>A0A3M4L7R4</accession>
<gene>
    <name evidence="2" type="ORF">ALQ07_102211</name>
</gene>
<name>A0A3M4L7R4_PSESF</name>
<comment type="caution">
    <text evidence="2">The sequence shown here is derived from an EMBL/GenBank/DDBJ whole genome shotgun (WGS) entry which is preliminary data.</text>
</comment>
<proteinExistence type="predicted"/>
<organism evidence="2 3">
    <name type="scientific">Pseudomonas syringae pv. actinidiae</name>
    <dbReference type="NCBI Taxonomy" id="103796"/>
    <lineage>
        <taxon>Bacteria</taxon>
        <taxon>Pseudomonadati</taxon>
        <taxon>Pseudomonadota</taxon>
        <taxon>Gammaproteobacteria</taxon>
        <taxon>Pseudomonadales</taxon>
        <taxon>Pseudomonadaceae</taxon>
        <taxon>Pseudomonas</taxon>
        <taxon>Pseudomonas syringae</taxon>
    </lineage>
</organism>
<feature type="region of interest" description="Disordered" evidence="1">
    <location>
        <begin position="71"/>
        <end position="94"/>
    </location>
</feature>